<dbReference type="GeneID" id="72005798"/>
<dbReference type="RefSeq" id="XP_047773898.1">
    <property type="nucleotide sequence ID" value="XM_047925066.1"/>
</dbReference>
<accession>A0ABQ8K1P9</accession>
<feature type="transmembrane region" description="Helical" evidence="4">
    <location>
        <begin position="113"/>
        <end position="135"/>
    </location>
</feature>
<comment type="similarity">
    <text evidence="2">Belongs to the major facilitator superfamily. Monocarboxylate porter (TC 2.A.1.13) family.</text>
</comment>
<keyword evidence="4" id="KW-1133">Transmembrane helix</keyword>
<feature type="compositionally biased region" description="Basic and acidic residues" evidence="3">
    <location>
        <begin position="36"/>
        <end position="53"/>
    </location>
</feature>
<evidence type="ECO:0000256" key="2">
    <source>
        <dbReference type="ARBA" id="ARBA00006727"/>
    </source>
</evidence>
<sequence length="470" mass="50618">MSVLSHDEGGRQVKSSVAISADTSARSASPTIDAMSPDKEKIDADVEAKERCPEPPADASSVSEFPEGGLRAWSVVWGGFFAFIATFGITNSYGVFQDYYQSTLLSHSSSSTIALIGAIQLFFLYGGGPIVGRIYDAYGTSVLIPLGSFLIVFSLMMLSLVQPDKPYQIFLSQGILFGFGLACIFNPTMSVAGHWFRRRRAYAIGVIASGSSIGGVFFPIMLQRLIVSIGFPWAVRAVAFICLGCLTIACLTIRTRLPLSRSISLRGLVDLNGFKDWRYVLATIAAFLVFYALFIPYFYIQIFADFFGVPNNYAIYLLPIINAFGTPSRIIPGMMADRWGCITVLVPSTVIASIFTLALWLPARTSAAITAFAAMYGLFTGAFVTLLPAYIYTISPLEVYGARLGAMYFLVGIANLVGTPTAGAFLTTMDVAGFNGLIIFTGVLLAAGSLILGVVGVVTEVRKRQAARLP</sequence>
<organism evidence="6 7">
    <name type="scientific">Rhodofomes roseus</name>
    <dbReference type="NCBI Taxonomy" id="34475"/>
    <lineage>
        <taxon>Eukaryota</taxon>
        <taxon>Fungi</taxon>
        <taxon>Dikarya</taxon>
        <taxon>Basidiomycota</taxon>
        <taxon>Agaricomycotina</taxon>
        <taxon>Agaricomycetes</taxon>
        <taxon>Polyporales</taxon>
        <taxon>Rhodofomes</taxon>
    </lineage>
</organism>
<evidence type="ECO:0000313" key="7">
    <source>
        <dbReference type="Proteomes" id="UP000814176"/>
    </source>
</evidence>
<keyword evidence="7" id="KW-1185">Reference proteome</keyword>
<dbReference type="PROSITE" id="PS50850">
    <property type="entry name" value="MFS"/>
    <property type="match status" value="1"/>
</dbReference>
<feature type="domain" description="Major facilitator superfamily (MFS) profile" evidence="5">
    <location>
        <begin position="278"/>
        <end position="470"/>
    </location>
</feature>
<name>A0ABQ8K1P9_9APHY</name>
<dbReference type="InterPro" id="IPR050327">
    <property type="entry name" value="Proton-linked_MCT"/>
</dbReference>
<feature type="transmembrane region" description="Helical" evidence="4">
    <location>
        <begin position="339"/>
        <end position="361"/>
    </location>
</feature>
<keyword evidence="4" id="KW-0812">Transmembrane</keyword>
<evidence type="ECO:0000313" key="6">
    <source>
        <dbReference type="EMBL" id="KAH9830603.1"/>
    </source>
</evidence>
<feature type="transmembrane region" description="Helical" evidence="4">
    <location>
        <begin position="142"/>
        <end position="161"/>
    </location>
</feature>
<protein>
    <submittedName>
        <fullName evidence="6">Monocarboxylate permease</fullName>
    </submittedName>
</protein>
<feature type="transmembrane region" description="Helical" evidence="4">
    <location>
        <begin position="367"/>
        <end position="392"/>
    </location>
</feature>
<reference evidence="6 7" key="1">
    <citation type="journal article" date="2021" name="Environ. Microbiol.">
        <title>Gene family expansions and transcriptome signatures uncover fungal adaptations to wood decay.</title>
        <authorList>
            <person name="Hage H."/>
            <person name="Miyauchi S."/>
            <person name="Viragh M."/>
            <person name="Drula E."/>
            <person name="Min B."/>
            <person name="Chaduli D."/>
            <person name="Navarro D."/>
            <person name="Favel A."/>
            <person name="Norest M."/>
            <person name="Lesage-Meessen L."/>
            <person name="Balint B."/>
            <person name="Merenyi Z."/>
            <person name="de Eugenio L."/>
            <person name="Morin E."/>
            <person name="Martinez A.T."/>
            <person name="Baldrian P."/>
            <person name="Stursova M."/>
            <person name="Martinez M.J."/>
            <person name="Novotny C."/>
            <person name="Magnuson J.K."/>
            <person name="Spatafora J.W."/>
            <person name="Maurice S."/>
            <person name="Pangilinan J."/>
            <person name="Andreopoulos W."/>
            <person name="LaButti K."/>
            <person name="Hundley H."/>
            <person name="Na H."/>
            <person name="Kuo A."/>
            <person name="Barry K."/>
            <person name="Lipzen A."/>
            <person name="Henrissat B."/>
            <person name="Riley R."/>
            <person name="Ahrendt S."/>
            <person name="Nagy L.G."/>
            <person name="Grigoriev I.V."/>
            <person name="Martin F."/>
            <person name="Rosso M.N."/>
        </authorList>
    </citation>
    <scope>NUCLEOTIDE SEQUENCE [LARGE SCALE GENOMIC DNA]</scope>
    <source>
        <strain evidence="6 7">CIRM-BRFM 1785</strain>
    </source>
</reference>
<dbReference type="PANTHER" id="PTHR11360:SF177">
    <property type="entry name" value="RIBOFLAVIN TRANSPORTER MCH5"/>
    <property type="match status" value="1"/>
</dbReference>
<evidence type="ECO:0000256" key="4">
    <source>
        <dbReference type="SAM" id="Phobius"/>
    </source>
</evidence>
<feature type="transmembrane region" description="Helical" evidence="4">
    <location>
        <begin position="201"/>
        <end position="221"/>
    </location>
</feature>
<dbReference type="InterPro" id="IPR011701">
    <property type="entry name" value="MFS"/>
</dbReference>
<dbReference type="InterPro" id="IPR036259">
    <property type="entry name" value="MFS_trans_sf"/>
</dbReference>
<feature type="compositionally biased region" description="Basic and acidic residues" evidence="3">
    <location>
        <begin position="1"/>
        <end position="11"/>
    </location>
</feature>
<feature type="transmembrane region" description="Helical" evidence="4">
    <location>
        <begin position="72"/>
        <end position="93"/>
    </location>
</feature>
<evidence type="ECO:0000256" key="3">
    <source>
        <dbReference type="SAM" id="MobiDB-lite"/>
    </source>
</evidence>
<gene>
    <name evidence="6" type="ORF">C8Q71DRAFT_785119</name>
</gene>
<feature type="transmembrane region" description="Helical" evidence="4">
    <location>
        <begin position="312"/>
        <end position="332"/>
    </location>
</feature>
<dbReference type="InterPro" id="IPR020846">
    <property type="entry name" value="MFS_dom"/>
</dbReference>
<dbReference type="PANTHER" id="PTHR11360">
    <property type="entry name" value="MONOCARBOXYLATE TRANSPORTER"/>
    <property type="match status" value="1"/>
</dbReference>
<dbReference type="Proteomes" id="UP000814176">
    <property type="component" value="Unassembled WGS sequence"/>
</dbReference>
<dbReference type="SUPFAM" id="SSF103473">
    <property type="entry name" value="MFS general substrate transporter"/>
    <property type="match status" value="1"/>
</dbReference>
<evidence type="ECO:0000259" key="5">
    <source>
        <dbReference type="PROSITE" id="PS50850"/>
    </source>
</evidence>
<dbReference type="EMBL" id="JADCUA010000030">
    <property type="protein sequence ID" value="KAH9830603.1"/>
    <property type="molecule type" value="Genomic_DNA"/>
</dbReference>
<keyword evidence="4" id="KW-0472">Membrane</keyword>
<comment type="subcellular location">
    <subcellularLocation>
        <location evidence="1">Membrane</location>
        <topology evidence="1">Multi-pass membrane protein</topology>
    </subcellularLocation>
</comment>
<feature type="region of interest" description="Disordered" evidence="3">
    <location>
        <begin position="1"/>
        <end position="63"/>
    </location>
</feature>
<comment type="caution">
    <text evidence="6">The sequence shown here is derived from an EMBL/GenBank/DDBJ whole genome shotgun (WGS) entry which is preliminary data.</text>
</comment>
<feature type="transmembrane region" description="Helical" evidence="4">
    <location>
        <begin position="404"/>
        <end position="425"/>
    </location>
</feature>
<feature type="compositionally biased region" description="Polar residues" evidence="3">
    <location>
        <begin position="13"/>
        <end position="30"/>
    </location>
</feature>
<feature type="transmembrane region" description="Helical" evidence="4">
    <location>
        <begin position="437"/>
        <end position="458"/>
    </location>
</feature>
<evidence type="ECO:0000256" key="1">
    <source>
        <dbReference type="ARBA" id="ARBA00004141"/>
    </source>
</evidence>
<feature type="transmembrane region" description="Helical" evidence="4">
    <location>
        <begin position="233"/>
        <end position="257"/>
    </location>
</feature>
<dbReference type="Gene3D" id="1.20.1250.20">
    <property type="entry name" value="MFS general substrate transporter like domains"/>
    <property type="match status" value="2"/>
</dbReference>
<feature type="transmembrane region" description="Helical" evidence="4">
    <location>
        <begin position="167"/>
        <end position="189"/>
    </location>
</feature>
<dbReference type="Pfam" id="PF07690">
    <property type="entry name" value="MFS_1"/>
    <property type="match status" value="1"/>
</dbReference>
<proteinExistence type="inferred from homology"/>
<feature type="transmembrane region" description="Helical" evidence="4">
    <location>
        <begin position="277"/>
        <end position="300"/>
    </location>
</feature>